<keyword evidence="3" id="KW-0732">Signal</keyword>
<protein>
    <recommendedName>
        <fullName evidence="6">Transmembrane protein</fullName>
    </recommendedName>
</protein>
<feature type="region of interest" description="Disordered" evidence="2">
    <location>
        <begin position="51"/>
        <end position="73"/>
    </location>
</feature>
<comment type="caution">
    <text evidence="4">The sequence shown here is derived from an EMBL/GenBank/DDBJ whole genome shotgun (WGS) entry which is preliminary data.</text>
</comment>
<gene>
    <name evidence="4" type="ORF">SEMRO_347_G122890.1</name>
</gene>
<name>A0A9N8DTK8_9STRA</name>
<feature type="chain" id="PRO_5040270895" description="Transmembrane protein" evidence="3">
    <location>
        <begin position="30"/>
        <end position="347"/>
    </location>
</feature>
<accession>A0A9N8DTK8</accession>
<dbReference type="EMBL" id="CAICTM010000346">
    <property type="protein sequence ID" value="CAB9508432.1"/>
    <property type="molecule type" value="Genomic_DNA"/>
</dbReference>
<feature type="coiled-coil region" evidence="1">
    <location>
        <begin position="271"/>
        <end position="298"/>
    </location>
</feature>
<evidence type="ECO:0000313" key="4">
    <source>
        <dbReference type="EMBL" id="CAB9508432.1"/>
    </source>
</evidence>
<feature type="region of interest" description="Disordered" evidence="2">
    <location>
        <begin position="237"/>
        <end position="262"/>
    </location>
</feature>
<dbReference type="AlphaFoldDB" id="A0A9N8DTK8"/>
<keyword evidence="1" id="KW-0175">Coiled coil</keyword>
<organism evidence="4 5">
    <name type="scientific">Seminavis robusta</name>
    <dbReference type="NCBI Taxonomy" id="568900"/>
    <lineage>
        <taxon>Eukaryota</taxon>
        <taxon>Sar</taxon>
        <taxon>Stramenopiles</taxon>
        <taxon>Ochrophyta</taxon>
        <taxon>Bacillariophyta</taxon>
        <taxon>Bacillariophyceae</taxon>
        <taxon>Bacillariophycidae</taxon>
        <taxon>Naviculales</taxon>
        <taxon>Naviculaceae</taxon>
        <taxon>Seminavis</taxon>
    </lineage>
</organism>
<feature type="region of interest" description="Disordered" evidence="2">
    <location>
        <begin position="143"/>
        <end position="204"/>
    </location>
</feature>
<feature type="compositionally biased region" description="Low complexity" evidence="2">
    <location>
        <begin position="153"/>
        <end position="188"/>
    </location>
</feature>
<feature type="signal peptide" evidence="3">
    <location>
        <begin position="1"/>
        <end position="29"/>
    </location>
</feature>
<evidence type="ECO:0000313" key="5">
    <source>
        <dbReference type="Proteomes" id="UP001153069"/>
    </source>
</evidence>
<reference evidence="4" key="1">
    <citation type="submission" date="2020-06" db="EMBL/GenBank/DDBJ databases">
        <authorList>
            <consortium name="Plant Systems Biology data submission"/>
        </authorList>
    </citation>
    <scope>NUCLEOTIDE SEQUENCE</scope>
    <source>
        <strain evidence="4">D6</strain>
    </source>
</reference>
<sequence>MRSERSHQSLSSLMRLLILSVLLAASAAAFSSSNLPKQRRVHQSIAFDGLRDTPQPVEEPLDHDNVTGPPMTRRRPWKLLSRLRKSIPIERKLACFAIAVLTYLRGPTLLGSDPNVAHAGVQVKLSGVKVEATVKDLPPLIVIKPKPAPKPIPAAAKQKTAEKPTTSAKPKPIAAKPPSATKPTTKKPAAPKRTPRPEGTLTTENIRKQFLDSSQFKIGTAVVAAGSGIFVGYTAHRQSKGDEHGDTNGDQSGSSQSRIIREEELRRQREEAFVKEAMRKVKEERAKLETEANNKKSSNPLKETVARIQETLAAKRLGYLEKLPVNYQEGTENRADFLSTSAFFARD</sequence>
<evidence type="ECO:0000256" key="3">
    <source>
        <dbReference type="SAM" id="SignalP"/>
    </source>
</evidence>
<proteinExistence type="predicted"/>
<evidence type="ECO:0008006" key="6">
    <source>
        <dbReference type="Google" id="ProtNLM"/>
    </source>
</evidence>
<evidence type="ECO:0000256" key="1">
    <source>
        <dbReference type="SAM" id="Coils"/>
    </source>
</evidence>
<keyword evidence="5" id="KW-1185">Reference proteome</keyword>
<dbReference type="Proteomes" id="UP001153069">
    <property type="component" value="Unassembled WGS sequence"/>
</dbReference>
<evidence type="ECO:0000256" key="2">
    <source>
        <dbReference type="SAM" id="MobiDB-lite"/>
    </source>
</evidence>